<protein>
    <submittedName>
        <fullName evidence="3">Restriction endonuclease</fullName>
        <ecNumber evidence="3">3.1.21.-</ecNumber>
    </submittedName>
</protein>
<dbReference type="Proteomes" id="UP001175097">
    <property type="component" value="Unassembled WGS sequence"/>
</dbReference>
<keyword evidence="3" id="KW-0255">Endonuclease</keyword>
<dbReference type="Pfam" id="PF04471">
    <property type="entry name" value="Mrr_cat"/>
    <property type="match status" value="1"/>
</dbReference>
<keyword evidence="1" id="KW-1133">Transmembrane helix</keyword>
<proteinExistence type="predicted"/>
<sequence length="77" mass="8370">MLTAEPLLTLGIIVFFGGSLIFALIVNTLGEGKLKKSGILEVDKMSGRKFEEYLQALLKAIGYYVQLTPASGDYGRT</sequence>
<comment type="caution">
    <text evidence="3">The sequence shown here is derived from an EMBL/GenBank/DDBJ whole genome shotgun (WGS) entry which is preliminary data.</text>
</comment>
<evidence type="ECO:0000313" key="4">
    <source>
        <dbReference type="Proteomes" id="UP001175097"/>
    </source>
</evidence>
<gene>
    <name evidence="3" type="ORF">P5G49_00190</name>
</gene>
<evidence type="ECO:0000256" key="1">
    <source>
        <dbReference type="SAM" id="Phobius"/>
    </source>
</evidence>
<dbReference type="EC" id="3.1.21.-" evidence="3"/>
<keyword evidence="1" id="KW-0472">Membrane</keyword>
<keyword evidence="3" id="KW-0378">Hydrolase</keyword>
<keyword evidence="4" id="KW-1185">Reference proteome</keyword>
<name>A0ABT8JNZ8_9BACL</name>
<keyword evidence="3" id="KW-0540">Nuclease</keyword>
<reference evidence="3" key="1">
    <citation type="submission" date="2023-03" db="EMBL/GenBank/DDBJ databases">
        <title>MT1 and MT2 Draft Genomes of Novel Species.</title>
        <authorList>
            <person name="Venkateswaran K."/>
        </authorList>
    </citation>
    <scope>NUCLEOTIDE SEQUENCE</scope>
    <source>
        <strain evidence="3">F6_3S_P_2</strain>
    </source>
</reference>
<feature type="domain" description="Restriction endonuclease type IV Mrr" evidence="2">
    <location>
        <begin position="42"/>
        <end position="75"/>
    </location>
</feature>
<dbReference type="RefSeq" id="WP_301241382.1">
    <property type="nucleotide sequence ID" value="NZ_JAROCC010000001.1"/>
</dbReference>
<dbReference type="InterPro" id="IPR007560">
    <property type="entry name" value="Restrct_endonuc_IV_Mrr"/>
</dbReference>
<keyword evidence="1" id="KW-0812">Transmembrane</keyword>
<evidence type="ECO:0000259" key="2">
    <source>
        <dbReference type="Pfam" id="PF04471"/>
    </source>
</evidence>
<evidence type="ECO:0000313" key="3">
    <source>
        <dbReference type="EMBL" id="MDN4605894.1"/>
    </source>
</evidence>
<dbReference type="GO" id="GO:0004519">
    <property type="term" value="F:endonuclease activity"/>
    <property type="evidence" value="ECO:0007669"/>
    <property type="project" value="UniProtKB-KW"/>
</dbReference>
<dbReference type="GO" id="GO:0016787">
    <property type="term" value="F:hydrolase activity"/>
    <property type="evidence" value="ECO:0007669"/>
    <property type="project" value="UniProtKB-KW"/>
</dbReference>
<organism evidence="3 4">
    <name type="scientific">Sporosarcina highlanderae</name>
    <dbReference type="NCBI Taxonomy" id="3035916"/>
    <lineage>
        <taxon>Bacteria</taxon>
        <taxon>Bacillati</taxon>
        <taxon>Bacillota</taxon>
        <taxon>Bacilli</taxon>
        <taxon>Bacillales</taxon>
        <taxon>Caryophanaceae</taxon>
        <taxon>Sporosarcina</taxon>
    </lineage>
</organism>
<feature type="transmembrane region" description="Helical" evidence="1">
    <location>
        <begin position="6"/>
        <end position="26"/>
    </location>
</feature>
<accession>A0ABT8JNZ8</accession>
<dbReference type="EMBL" id="JAROCC010000001">
    <property type="protein sequence ID" value="MDN4605894.1"/>
    <property type="molecule type" value="Genomic_DNA"/>
</dbReference>